<dbReference type="EMBL" id="JBHUDX010000042">
    <property type="protein sequence ID" value="MFD1659581.1"/>
    <property type="molecule type" value="Genomic_DNA"/>
</dbReference>
<dbReference type="InterPro" id="IPR029052">
    <property type="entry name" value="Metallo-depent_PP-like"/>
</dbReference>
<comment type="similarity">
    <text evidence="1">Belongs to the 5'-nucleotidase family.</text>
</comment>
<dbReference type="PANTHER" id="PTHR11575:SF24">
    <property type="entry name" value="5'-NUCLEOTIDASE"/>
    <property type="match status" value="1"/>
</dbReference>
<dbReference type="Proteomes" id="UP001597261">
    <property type="component" value="Unassembled WGS sequence"/>
</dbReference>
<accession>A0ABW4IRJ9</accession>
<gene>
    <name evidence="3" type="ORF">ACFSL4_15575</name>
</gene>
<dbReference type="RefSeq" id="WP_381082860.1">
    <property type="nucleotide sequence ID" value="NZ_JBHUDX010000042.1"/>
</dbReference>
<dbReference type="SUPFAM" id="SSF55816">
    <property type="entry name" value="5'-nucleotidase (syn. UDP-sugar hydrolase), C-terminal domain"/>
    <property type="match status" value="1"/>
</dbReference>
<dbReference type="SUPFAM" id="SSF56300">
    <property type="entry name" value="Metallo-dependent phosphatases"/>
    <property type="match status" value="1"/>
</dbReference>
<organism evidence="3 4">
    <name type="scientific">Streptomyces caeni</name>
    <dbReference type="NCBI Taxonomy" id="2307231"/>
    <lineage>
        <taxon>Bacteria</taxon>
        <taxon>Bacillati</taxon>
        <taxon>Actinomycetota</taxon>
        <taxon>Actinomycetes</taxon>
        <taxon>Kitasatosporales</taxon>
        <taxon>Streptomycetaceae</taxon>
        <taxon>Streptomyces</taxon>
    </lineage>
</organism>
<keyword evidence="4" id="KW-1185">Reference proteome</keyword>
<dbReference type="PROSITE" id="PS51318">
    <property type="entry name" value="TAT"/>
    <property type="match status" value="1"/>
</dbReference>
<dbReference type="InterPro" id="IPR006311">
    <property type="entry name" value="TAT_signal"/>
</dbReference>
<evidence type="ECO:0000259" key="2">
    <source>
        <dbReference type="Pfam" id="PF02872"/>
    </source>
</evidence>
<comment type="caution">
    <text evidence="3">The sequence shown here is derived from an EMBL/GenBank/DDBJ whole genome shotgun (WGS) entry which is preliminary data.</text>
</comment>
<dbReference type="Gene3D" id="3.60.21.10">
    <property type="match status" value="1"/>
</dbReference>
<name>A0ABW4IRJ9_9ACTN</name>
<evidence type="ECO:0000313" key="3">
    <source>
        <dbReference type="EMBL" id="MFD1659581.1"/>
    </source>
</evidence>
<feature type="domain" description="5'-Nucleotidase C-terminal" evidence="2">
    <location>
        <begin position="375"/>
        <end position="514"/>
    </location>
</feature>
<sequence length="585" mass="64220">MNHANSGKRAELSPSASSRRALLRSLGAGGLALGLTPLVASSASAASAGTLQNSRAVTRGRATLLTVLQTADFHGQLDTHDEFFWENDKPAFRRTGGFARVQTLVNQVRAQNPQGTITVDAGDCFQGSGWAALSRGEAMAPLMRHLHYDAVIPGNWEVVYGKSQLLKVMSAYGAPVVCSNMFHDEDGRLGDYLFAPVHVREFAGVRVGFLSFNDPMVPTRQDPSYSVGIKFTFPEYNAAEWIRYLREDRQCAVVFAVTHMGIAQQVDLAGRDCMRGVDYVLGADTHERIREPIKGTYASVTEPGAFGSFVGRLDLVVEKGRIKDAAYDLVEVAESRYAEDRAMRRVVRRVQAPYKKELSQVLGSTATPIMRYYPIETPMDNLVTDALFEMTAEELAKQGKTLDVALSNGFRFCPPLVPKNGGTAQITREYLWSMLPVNAGARVGSVPGRLLKAWMEKELNNVFAADPVERFGGWVVRMSGMKVNFTAGKPMGQRVNSIEIGGQPLDVDRSYTFAACERGGDPVDVLCRIKGVSDRTDLAFTLHDAVERYLHRHSPVAPKQEGRVTATDLPSTTLGQLPGTSYRFR</sequence>
<keyword evidence="1" id="KW-0378">Hydrolase</keyword>
<dbReference type="PRINTS" id="PR01607">
    <property type="entry name" value="APYRASEFAMLY"/>
</dbReference>
<dbReference type="PANTHER" id="PTHR11575">
    <property type="entry name" value="5'-NUCLEOTIDASE-RELATED"/>
    <property type="match status" value="1"/>
</dbReference>
<dbReference type="InterPro" id="IPR008334">
    <property type="entry name" value="5'-Nucleotdase_C"/>
</dbReference>
<evidence type="ECO:0000256" key="1">
    <source>
        <dbReference type="RuleBase" id="RU362119"/>
    </source>
</evidence>
<keyword evidence="1" id="KW-0547">Nucleotide-binding</keyword>
<dbReference type="InterPro" id="IPR006179">
    <property type="entry name" value="5_nucleotidase/apyrase"/>
</dbReference>
<dbReference type="Pfam" id="PF02872">
    <property type="entry name" value="5_nucleotid_C"/>
    <property type="match status" value="1"/>
</dbReference>
<reference evidence="4" key="1">
    <citation type="journal article" date="2019" name="Int. J. Syst. Evol. Microbiol.">
        <title>The Global Catalogue of Microorganisms (GCM) 10K type strain sequencing project: providing services to taxonomists for standard genome sequencing and annotation.</title>
        <authorList>
            <consortium name="The Broad Institute Genomics Platform"/>
            <consortium name="The Broad Institute Genome Sequencing Center for Infectious Disease"/>
            <person name="Wu L."/>
            <person name="Ma J."/>
        </authorList>
    </citation>
    <scope>NUCLEOTIDE SEQUENCE [LARGE SCALE GENOMIC DNA]</scope>
    <source>
        <strain evidence="4">CGMCC 1.12470</strain>
    </source>
</reference>
<proteinExistence type="inferred from homology"/>
<evidence type="ECO:0000313" key="4">
    <source>
        <dbReference type="Proteomes" id="UP001597261"/>
    </source>
</evidence>
<protein>
    <submittedName>
        <fullName evidence="3">Bifunctional metallophosphatase/5'-nucleotidase</fullName>
    </submittedName>
</protein>
<dbReference type="InterPro" id="IPR036907">
    <property type="entry name" value="5'-Nucleotdase_C_sf"/>
</dbReference>
<dbReference type="Gene3D" id="3.90.780.10">
    <property type="entry name" value="5'-Nucleotidase, C-terminal domain"/>
    <property type="match status" value="1"/>
</dbReference>